<keyword evidence="7" id="KW-0067">ATP-binding</keyword>
<evidence type="ECO:0000313" key="9">
    <source>
        <dbReference type="EMBL" id="EKX45407.1"/>
    </source>
</evidence>
<dbReference type="EnsemblProtists" id="EKX45407">
    <property type="protein sequence ID" value="EKX45407"/>
    <property type="gene ID" value="GUITHDRAFT_71408"/>
</dbReference>
<dbReference type="SUPFAM" id="SSF82114">
    <property type="entry name" value="Riboflavin kinase-like"/>
    <property type="match status" value="1"/>
</dbReference>
<protein>
    <recommendedName>
        <fullName evidence="2">riboflavin kinase</fullName>
        <ecNumber evidence="2">2.7.1.26</ecNumber>
    </recommendedName>
</protein>
<dbReference type="eggNOG" id="KOG3110">
    <property type="taxonomic scope" value="Eukaryota"/>
</dbReference>
<evidence type="ECO:0000259" key="8">
    <source>
        <dbReference type="SMART" id="SM00904"/>
    </source>
</evidence>
<dbReference type="GO" id="GO:0005524">
    <property type="term" value="F:ATP binding"/>
    <property type="evidence" value="ECO:0007669"/>
    <property type="project" value="UniProtKB-KW"/>
</dbReference>
<name>L1JAS6_GUITC</name>
<dbReference type="EC" id="2.7.1.26" evidence="2"/>
<keyword evidence="6" id="KW-0547">Nucleotide-binding</keyword>
<keyword evidence="4" id="KW-0288">FMN</keyword>
<comment type="pathway">
    <text evidence="1">Cofactor biosynthesis; FMN biosynthesis; FMN from riboflavin (ATP route): step 1/1.</text>
</comment>
<dbReference type="GeneID" id="17302031"/>
<evidence type="ECO:0000313" key="11">
    <source>
        <dbReference type="Proteomes" id="UP000011087"/>
    </source>
</evidence>
<dbReference type="GO" id="GO:0009231">
    <property type="term" value="P:riboflavin biosynthetic process"/>
    <property type="evidence" value="ECO:0007669"/>
    <property type="project" value="InterPro"/>
</dbReference>
<dbReference type="OMA" id="YPIRFEG"/>
<dbReference type="EMBL" id="JH992999">
    <property type="protein sequence ID" value="EKX45407.1"/>
    <property type="molecule type" value="Genomic_DNA"/>
</dbReference>
<dbReference type="RefSeq" id="XP_005832387.1">
    <property type="nucleotide sequence ID" value="XM_005832330.1"/>
</dbReference>
<evidence type="ECO:0000256" key="5">
    <source>
        <dbReference type="ARBA" id="ARBA00022679"/>
    </source>
</evidence>
<keyword evidence="5" id="KW-0808">Transferase</keyword>
<evidence type="ECO:0000256" key="2">
    <source>
        <dbReference type="ARBA" id="ARBA00012105"/>
    </source>
</evidence>
<dbReference type="PANTHER" id="PTHR22749:SF6">
    <property type="entry name" value="RIBOFLAVIN KINASE"/>
    <property type="match status" value="1"/>
</dbReference>
<reference evidence="11" key="2">
    <citation type="submission" date="2012-11" db="EMBL/GenBank/DDBJ databases">
        <authorList>
            <person name="Kuo A."/>
            <person name="Curtis B.A."/>
            <person name="Tanifuji G."/>
            <person name="Burki F."/>
            <person name="Gruber A."/>
            <person name="Irimia M."/>
            <person name="Maruyama S."/>
            <person name="Arias M.C."/>
            <person name="Ball S.G."/>
            <person name="Gile G.H."/>
            <person name="Hirakawa Y."/>
            <person name="Hopkins J.F."/>
            <person name="Rensing S.A."/>
            <person name="Schmutz J."/>
            <person name="Symeonidi A."/>
            <person name="Elias M."/>
            <person name="Eveleigh R.J."/>
            <person name="Herman E.K."/>
            <person name="Klute M.J."/>
            <person name="Nakayama T."/>
            <person name="Obornik M."/>
            <person name="Reyes-Prieto A."/>
            <person name="Armbrust E.V."/>
            <person name="Aves S.J."/>
            <person name="Beiko R.G."/>
            <person name="Coutinho P."/>
            <person name="Dacks J.B."/>
            <person name="Durnford D.G."/>
            <person name="Fast N.M."/>
            <person name="Green B.R."/>
            <person name="Grisdale C."/>
            <person name="Hempe F."/>
            <person name="Henrissat B."/>
            <person name="Hoppner M.P."/>
            <person name="Ishida K.-I."/>
            <person name="Kim E."/>
            <person name="Koreny L."/>
            <person name="Kroth P.G."/>
            <person name="Liu Y."/>
            <person name="Malik S.-B."/>
            <person name="Maier U.G."/>
            <person name="McRose D."/>
            <person name="Mock T."/>
            <person name="Neilson J.A."/>
            <person name="Onodera N.T."/>
            <person name="Poole A.M."/>
            <person name="Pritham E.J."/>
            <person name="Richards T.A."/>
            <person name="Rocap G."/>
            <person name="Roy S.W."/>
            <person name="Sarai C."/>
            <person name="Schaack S."/>
            <person name="Shirato S."/>
            <person name="Slamovits C.H."/>
            <person name="Spencer D.F."/>
            <person name="Suzuki S."/>
            <person name="Worden A.Z."/>
            <person name="Zauner S."/>
            <person name="Barry K."/>
            <person name="Bell C."/>
            <person name="Bharti A.K."/>
            <person name="Crow J.A."/>
            <person name="Grimwood J."/>
            <person name="Kramer R."/>
            <person name="Lindquist E."/>
            <person name="Lucas S."/>
            <person name="Salamov A."/>
            <person name="McFadden G.I."/>
            <person name="Lane C.E."/>
            <person name="Keeling P.J."/>
            <person name="Gray M.W."/>
            <person name="Grigoriev I.V."/>
            <person name="Archibald J.M."/>
        </authorList>
    </citation>
    <scope>NUCLEOTIDE SEQUENCE</scope>
    <source>
        <strain evidence="11">CCMP2712</strain>
    </source>
</reference>
<dbReference type="KEGG" id="gtt:GUITHDRAFT_71408"/>
<dbReference type="PaxDb" id="55529-EKX45407"/>
<sequence>MRGDVASGWGRGGKKLGIPTANLPESMFADALREVQTGVYLGWAQIGGVSKKSVKAVVNVGYSPTFVGAENREKVVEAHLLEKFENDFYGKEMRLMLTGFLRPETKFDSFPELLEAIHKDIENSREALDTEEFSVLSAHPFLQVSFSLSCLGQT</sequence>
<dbReference type="AlphaFoldDB" id="L1JAS6"/>
<dbReference type="HOGENOM" id="CLU_048437_3_3_1"/>
<accession>L1JAS6</accession>
<proteinExistence type="predicted"/>
<dbReference type="Pfam" id="PF01687">
    <property type="entry name" value="Flavokinase"/>
    <property type="match status" value="1"/>
</dbReference>
<dbReference type="InterPro" id="IPR023468">
    <property type="entry name" value="Riboflavin_kinase"/>
</dbReference>
<dbReference type="GO" id="GO:0009398">
    <property type="term" value="P:FMN biosynthetic process"/>
    <property type="evidence" value="ECO:0007669"/>
    <property type="project" value="UniProtKB-UniPathway"/>
</dbReference>
<gene>
    <name evidence="9" type="ORF">GUITHDRAFT_71408</name>
</gene>
<organism evidence="9">
    <name type="scientific">Guillardia theta (strain CCMP2712)</name>
    <name type="common">Cryptophyte</name>
    <dbReference type="NCBI Taxonomy" id="905079"/>
    <lineage>
        <taxon>Eukaryota</taxon>
        <taxon>Cryptophyceae</taxon>
        <taxon>Pyrenomonadales</taxon>
        <taxon>Geminigeraceae</taxon>
        <taxon>Guillardia</taxon>
    </lineage>
</organism>
<dbReference type="InterPro" id="IPR015865">
    <property type="entry name" value="Riboflavin_kinase_bac/euk"/>
</dbReference>
<dbReference type="SMART" id="SM00904">
    <property type="entry name" value="Flavokinase"/>
    <property type="match status" value="1"/>
</dbReference>
<dbReference type="OrthoDB" id="276388at2759"/>
<evidence type="ECO:0000313" key="10">
    <source>
        <dbReference type="EnsemblProtists" id="EKX45407"/>
    </source>
</evidence>
<dbReference type="InterPro" id="IPR023465">
    <property type="entry name" value="Riboflavin_kinase_dom_sf"/>
</dbReference>
<dbReference type="Gene3D" id="2.40.30.30">
    <property type="entry name" value="Riboflavin kinase-like"/>
    <property type="match status" value="1"/>
</dbReference>
<evidence type="ECO:0000256" key="7">
    <source>
        <dbReference type="ARBA" id="ARBA00022840"/>
    </source>
</evidence>
<dbReference type="STRING" id="905079.L1JAS6"/>
<keyword evidence="3" id="KW-0285">Flavoprotein</keyword>
<feature type="domain" description="Riboflavin kinase" evidence="8">
    <location>
        <begin position="1"/>
        <end position="129"/>
    </location>
</feature>
<reference evidence="9 11" key="1">
    <citation type="journal article" date="2012" name="Nature">
        <title>Algal genomes reveal evolutionary mosaicism and the fate of nucleomorphs.</title>
        <authorList>
            <consortium name="DOE Joint Genome Institute"/>
            <person name="Curtis B.A."/>
            <person name="Tanifuji G."/>
            <person name="Burki F."/>
            <person name="Gruber A."/>
            <person name="Irimia M."/>
            <person name="Maruyama S."/>
            <person name="Arias M.C."/>
            <person name="Ball S.G."/>
            <person name="Gile G.H."/>
            <person name="Hirakawa Y."/>
            <person name="Hopkins J.F."/>
            <person name="Kuo A."/>
            <person name="Rensing S.A."/>
            <person name="Schmutz J."/>
            <person name="Symeonidi A."/>
            <person name="Elias M."/>
            <person name="Eveleigh R.J."/>
            <person name="Herman E.K."/>
            <person name="Klute M.J."/>
            <person name="Nakayama T."/>
            <person name="Obornik M."/>
            <person name="Reyes-Prieto A."/>
            <person name="Armbrust E.V."/>
            <person name="Aves S.J."/>
            <person name="Beiko R.G."/>
            <person name="Coutinho P."/>
            <person name="Dacks J.B."/>
            <person name="Durnford D.G."/>
            <person name="Fast N.M."/>
            <person name="Green B.R."/>
            <person name="Grisdale C.J."/>
            <person name="Hempel F."/>
            <person name="Henrissat B."/>
            <person name="Hoppner M.P."/>
            <person name="Ishida K."/>
            <person name="Kim E."/>
            <person name="Koreny L."/>
            <person name="Kroth P.G."/>
            <person name="Liu Y."/>
            <person name="Malik S.B."/>
            <person name="Maier U.G."/>
            <person name="McRose D."/>
            <person name="Mock T."/>
            <person name="Neilson J.A."/>
            <person name="Onodera N.T."/>
            <person name="Poole A.M."/>
            <person name="Pritham E.J."/>
            <person name="Richards T.A."/>
            <person name="Rocap G."/>
            <person name="Roy S.W."/>
            <person name="Sarai C."/>
            <person name="Schaack S."/>
            <person name="Shirato S."/>
            <person name="Slamovits C.H."/>
            <person name="Spencer D.F."/>
            <person name="Suzuki S."/>
            <person name="Worden A.Z."/>
            <person name="Zauner S."/>
            <person name="Barry K."/>
            <person name="Bell C."/>
            <person name="Bharti A.K."/>
            <person name="Crow J.A."/>
            <person name="Grimwood J."/>
            <person name="Kramer R."/>
            <person name="Lindquist E."/>
            <person name="Lucas S."/>
            <person name="Salamov A."/>
            <person name="McFadden G.I."/>
            <person name="Lane C.E."/>
            <person name="Keeling P.J."/>
            <person name="Gray M.W."/>
            <person name="Grigoriev I.V."/>
            <person name="Archibald J.M."/>
        </authorList>
    </citation>
    <scope>NUCLEOTIDE SEQUENCE</scope>
    <source>
        <strain evidence="9 11">CCMP2712</strain>
    </source>
</reference>
<dbReference type="UniPathway" id="UPA00276">
    <property type="reaction ID" value="UER00406"/>
</dbReference>
<dbReference type="GO" id="GO:0008531">
    <property type="term" value="F:riboflavin kinase activity"/>
    <property type="evidence" value="ECO:0007669"/>
    <property type="project" value="UniProtKB-EC"/>
</dbReference>
<keyword evidence="11" id="KW-1185">Reference proteome</keyword>
<evidence type="ECO:0000256" key="1">
    <source>
        <dbReference type="ARBA" id="ARBA00005201"/>
    </source>
</evidence>
<dbReference type="Proteomes" id="UP000011087">
    <property type="component" value="Unassembled WGS sequence"/>
</dbReference>
<evidence type="ECO:0000256" key="3">
    <source>
        <dbReference type="ARBA" id="ARBA00022630"/>
    </source>
</evidence>
<evidence type="ECO:0000256" key="6">
    <source>
        <dbReference type="ARBA" id="ARBA00022741"/>
    </source>
</evidence>
<evidence type="ECO:0000256" key="4">
    <source>
        <dbReference type="ARBA" id="ARBA00022643"/>
    </source>
</evidence>
<dbReference type="PANTHER" id="PTHR22749">
    <property type="entry name" value="RIBOFLAVIN KINASE/FMN ADENYLYLTRANSFERASE"/>
    <property type="match status" value="1"/>
</dbReference>
<reference evidence="10" key="3">
    <citation type="submission" date="2016-03" db="UniProtKB">
        <authorList>
            <consortium name="EnsemblProtists"/>
        </authorList>
    </citation>
    <scope>IDENTIFICATION</scope>
</reference>